<dbReference type="Proteomes" id="UP000031972">
    <property type="component" value="Unassembled WGS sequence"/>
</dbReference>
<sequence>MINIELPNIDVSITERKQSFSEGEAAIKSIYGFIDFHEIPRDKGGIFMFYNVNDELLFVGKARKLRQRVKKHFEDSVSPVKNHRDEVYRIDVSIVDHPMDRDIYETYIINEFQSKYNVEKVFYK</sequence>
<dbReference type="InterPro" id="IPR047296">
    <property type="entry name" value="GIY-YIG_UvrC_Cho"/>
</dbReference>
<dbReference type="Gene3D" id="3.40.1440.10">
    <property type="entry name" value="GIY-YIG endonuclease"/>
    <property type="match status" value="1"/>
</dbReference>
<dbReference type="CDD" id="cd10434">
    <property type="entry name" value="GIY-YIG_UvrC_Cho"/>
    <property type="match status" value="1"/>
</dbReference>
<dbReference type="AlphaFoldDB" id="A0A0C2VEX2"/>
<dbReference type="InterPro" id="IPR000305">
    <property type="entry name" value="GIY-YIG_endonuc"/>
</dbReference>
<dbReference type="InterPro" id="IPR014527">
    <property type="entry name" value="UCP026568_excinuclease"/>
</dbReference>
<dbReference type="InterPro" id="IPR050066">
    <property type="entry name" value="UvrABC_protein_C"/>
</dbReference>
<dbReference type="OrthoDB" id="2451856at2"/>
<organism evidence="2 3">
    <name type="scientific">Jeotgalibacillus campisalis</name>
    <dbReference type="NCBI Taxonomy" id="220754"/>
    <lineage>
        <taxon>Bacteria</taxon>
        <taxon>Bacillati</taxon>
        <taxon>Bacillota</taxon>
        <taxon>Bacilli</taxon>
        <taxon>Bacillales</taxon>
        <taxon>Caryophanaceae</taxon>
        <taxon>Jeotgalibacillus</taxon>
    </lineage>
</organism>
<gene>
    <name evidence="2" type="ORF">KR50_16190</name>
</gene>
<accession>A0A0C2VEX2</accession>
<dbReference type="Pfam" id="PF01541">
    <property type="entry name" value="GIY-YIG"/>
    <property type="match status" value="1"/>
</dbReference>
<evidence type="ECO:0000313" key="2">
    <source>
        <dbReference type="EMBL" id="KIL47452.1"/>
    </source>
</evidence>
<dbReference type="GO" id="GO:0006289">
    <property type="term" value="P:nucleotide-excision repair"/>
    <property type="evidence" value="ECO:0007669"/>
    <property type="project" value="InterPro"/>
</dbReference>
<evidence type="ECO:0000259" key="1">
    <source>
        <dbReference type="PROSITE" id="PS50164"/>
    </source>
</evidence>
<dbReference type="InterPro" id="IPR035901">
    <property type="entry name" value="GIY-YIG_endonuc_sf"/>
</dbReference>
<reference evidence="2 3" key="1">
    <citation type="submission" date="2015-01" db="EMBL/GenBank/DDBJ databases">
        <title>Jeotgalibacillus campisalis genome sequencing.</title>
        <authorList>
            <person name="Goh K.M."/>
            <person name="Chan K.-G."/>
            <person name="Yaakop A.S."/>
            <person name="Ee R."/>
            <person name="Gan H.M."/>
            <person name="Chan C.S."/>
        </authorList>
    </citation>
    <scope>NUCLEOTIDE SEQUENCE [LARGE SCALE GENOMIC DNA]</scope>
    <source>
        <strain evidence="2 3">SF-57</strain>
    </source>
</reference>
<proteinExistence type="predicted"/>
<dbReference type="PANTHER" id="PTHR30562">
    <property type="entry name" value="UVRC/OXIDOREDUCTASE"/>
    <property type="match status" value="1"/>
</dbReference>
<dbReference type="FunFam" id="3.40.1440.10:FF:000009">
    <property type="entry name" value="Excinuclease ABC subunit C"/>
    <property type="match status" value="1"/>
</dbReference>
<dbReference type="PATRIC" id="fig|220754.4.peg.1640"/>
<dbReference type="RefSeq" id="WP_041057013.1">
    <property type="nucleotide sequence ID" value="NZ_JXRR01000014.1"/>
</dbReference>
<dbReference type="SUPFAM" id="SSF82771">
    <property type="entry name" value="GIY-YIG endonuclease"/>
    <property type="match status" value="1"/>
</dbReference>
<keyword evidence="3" id="KW-1185">Reference proteome</keyword>
<feature type="domain" description="GIY-YIG" evidence="1">
    <location>
        <begin position="42"/>
        <end position="118"/>
    </location>
</feature>
<protein>
    <recommendedName>
        <fullName evidence="1">GIY-YIG domain-containing protein</fullName>
    </recommendedName>
</protein>
<evidence type="ECO:0000313" key="3">
    <source>
        <dbReference type="Proteomes" id="UP000031972"/>
    </source>
</evidence>
<dbReference type="PROSITE" id="PS50164">
    <property type="entry name" value="GIY_YIG"/>
    <property type="match status" value="1"/>
</dbReference>
<dbReference type="GO" id="GO:0009380">
    <property type="term" value="C:excinuclease repair complex"/>
    <property type="evidence" value="ECO:0007669"/>
    <property type="project" value="TreeGrafter"/>
</dbReference>
<dbReference type="PANTHER" id="PTHR30562:SF1">
    <property type="entry name" value="UVRABC SYSTEM PROTEIN C"/>
    <property type="match status" value="1"/>
</dbReference>
<dbReference type="EMBL" id="JXRR01000014">
    <property type="protein sequence ID" value="KIL47452.1"/>
    <property type="molecule type" value="Genomic_DNA"/>
</dbReference>
<name>A0A0C2VEX2_9BACL</name>
<comment type="caution">
    <text evidence="2">The sequence shown here is derived from an EMBL/GenBank/DDBJ whole genome shotgun (WGS) entry which is preliminary data.</text>
</comment>
<dbReference type="PIRSF" id="PIRSF026568">
    <property type="entry name" value="UCP026568"/>
    <property type="match status" value="1"/>
</dbReference>
<dbReference type="SMART" id="SM00465">
    <property type="entry name" value="GIYc"/>
    <property type="match status" value="1"/>
</dbReference>